<organism evidence="2 3">
    <name type="scientific">Eggerthella guodeyinii</name>
    <dbReference type="NCBI Taxonomy" id="2690837"/>
    <lineage>
        <taxon>Bacteria</taxon>
        <taxon>Bacillati</taxon>
        <taxon>Actinomycetota</taxon>
        <taxon>Coriobacteriia</taxon>
        <taxon>Eggerthellales</taxon>
        <taxon>Eggerthellaceae</taxon>
        <taxon>Eggerthella</taxon>
    </lineage>
</organism>
<evidence type="ECO:0000259" key="1">
    <source>
        <dbReference type="Pfam" id="PF04991"/>
    </source>
</evidence>
<dbReference type="PANTHER" id="PTHR43404">
    <property type="entry name" value="LIPOPOLYSACCHARIDE CHOLINEPHOSPHOTRANSFERASE LICD"/>
    <property type="match status" value="1"/>
</dbReference>
<accession>A0A6L7IVA3</accession>
<dbReference type="PANTHER" id="PTHR43404:SF2">
    <property type="entry name" value="LIPOPOLYSACCHARIDE CHOLINEPHOSPHOTRANSFERASE LICD"/>
    <property type="match status" value="1"/>
</dbReference>
<dbReference type="Proteomes" id="UP000478463">
    <property type="component" value="Chromosome"/>
</dbReference>
<evidence type="ECO:0000313" key="2">
    <source>
        <dbReference type="EMBL" id="QOS67165.1"/>
    </source>
</evidence>
<dbReference type="GO" id="GO:0009100">
    <property type="term" value="P:glycoprotein metabolic process"/>
    <property type="evidence" value="ECO:0007669"/>
    <property type="project" value="UniProtKB-ARBA"/>
</dbReference>
<protein>
    <submittedName>
        <fullName evidence="2">LicD family protein</fullName>
    </submittedName>
</protein>
<gene>
    <name evidence="2" type="ORF">GS424_011545</name>
</gene>
<dbReference type="KEGG" id="egd:GS424_011545"/>
<proteinExistence type="predicted"/>
<name>A0A6L7IVA3_9ACTN</name>
<dbReference type="AlphaFoldDB" id="A0A6L7IVA3"/>
<reference evidence="2 3" key="1">
    <citation type="submission" date="2020-10" db="EMBL/GenBank/DDBJ databases">
        <title>Eggerthella sp. nov., isolated from human feces.</title>
        <authorList>
            <person name="Yajun G."/>
        </authorList>
    </citation>
    <scope>NUCLEOTIDE SEQUENCE [LARGE SCALE GENOMIC DNA]</scope>
    <source>
        <strain evidence="2 3">HF-1101</strain>
    </source>
</reference>
<feature type="domain" description="LicD/FKTN/FKRP nucleotidyltransferase" evidence="1">
    <location>
        <begin position="26"/>
        <end position="252"/>
    </location>
</feature>
<sequence length="282" mass="32118">MQYEQDELRRLQLVELDILRDIDKVCREHGIRYFLDSGTLLGAVRHGGFIPWDDDVDLGMPRHDYERFLEIAPRALGDAYVVADPHRCNEQAGMFAKVWKRGTKFFTEETVEAGIPQGIFVDVFPYDRLHADEKIAWRQRFMCRVWQSALYLYHSKCITVPHAGLLGALERGACRVAHMIVKRCFSRERIVEGFETWASQGGSDPGSAYAALSCATAHFPESVLFPVERITFEGAAFSAPACVEAYLDDMYGIDWRELPSPKHRRNHAPVELDFGDAEYAVV</sequence>
<dbReference type="InterPro" id="IPR007074">
    <property type="entry name" value="LicD/FKTN/FKRP_NTP_transf"/>
</dbReference>
<evidence type="ECO:0000313" key="3">
    <source>
        <dbReference type="Proteomes" id="UP000478463"/>
    </source>
</evidence>
<dbReference type="RefSeq" id="WP_160943311.1">
    <property type="nucleotide sequence ID" value="NZ_CP063310.1"/>
</dbReference>
<dbReference type="Pfam" id="PF04991">
    <property type="entry name" value="LicD"/>
    <property type="match status" value="1"/>
</dbReference>
<dbReference type="InterPro" id="IPR052942">
    <property type="entry name" value="LPS_cholinephosphotransferase"/>
</dbReference>
<dbReference type="EMBL" id="CP063310">
    <property type="protein sequence ID" value="QOS67165.1"/>
    <property type="molecule type" value="Genomic_DNA"/>
</dbReference>